<sequence length="81" mass="9030">MRAGGEARFRVTEEDYDRLEELKLNGREIKNLIKSAGLLIMKSGRPVTTERLAQLAEKRITAMEMLNGGGEVLIEVVGLRS</sequence>
<proteinExistence type="predicted"/>
<evidence type="ECO:0000313" key="2">
    <source>
        <dbReference type="Proteomes" id="UP001642720"/>
    </source>
</evidence>
<gene>
    <name evidence="1" type="ORF">CCMA1212_007747</name>
</gene>
<keyword evidence="2" id="KW-1185">Reference proteome</keyword>
<evidence type="ECO:0000313" key="1">
    <source>
        <dbReference type="EMBL" id="TFB00244.1"/>
    </source>
</evidence>
<protein>
    <submittedName>
        <fullName evidence="1">Uncharacterized protein</fullName>
    </submittedName>
</protein>
<dbReference type="RefSeq" id="XP_073556445.1">
    <property type="nucleotide sequence ID" value="XM_073704909.1"/>
</dbReference>
<organism evidence="1 2">
    <name type="scientific">Trichoderma ghanense</name>
    <dbReference type="NCBI Taxonomy" id="65468"/>
    <lineage>
        <taxon>Eukaryota</taxon>
        <taxon>Fungi</taxon>
        <taxon>Dikarya</taxon>
        <taxon>Ascomycota</taxon>
        <taxon>Pezizomycotina</taxon>
        <taxon>Sordariomycetes</taxon>
        <taxon>Hypocreomycetidae</taxon>
        <taxon>Hypocreales</taxon>
        <taxon>Hypocreaceae</taxon>
        <taxon>Trichoderma</taxon>
    </lineage>
</organism>
<dbReference type="GeneID" id="300579359"/>
<dbReference type="Proteomes" id="UP001642720">
    <property type="component" value="Unassembled WGS sequence"/>
</dbReference>
<comment type="caution">
    <text evidence="1">The sequence shown here is derived from an EMBL/GenBank/DDBJ whole genome shotgun (WGS) entry which is preliminary data.</text>
</comment>
<reference evidence="1 2" key="1">
    <citation type="submission" date="2018-01" db="EMBL/GenBank/DDBJ databases">
        <title>Genome characterization of the sugarcane-associated fungus Trichoderma ghanense CCMA-1212 and their application in lignocelulose bioconversion.</title>
        <authorList>
            <person name="Steindorff A.S."/>
            <person name="Mendes T.D."/>
            <person name="Vilela E.S.D."/>
            <person name="Rodrigues D.S."/>
            <person name="Formighieri E.F."/>
            <person name="Melo I.S."/>
            <person name="Favaro L.C.L."/>
        </authorList>
    </citation>
    <scope>NUCLEOTIDE SEQUENCE [LARGE SCALE GENOMIC DNA]</scope>
    <source>
        <strain evidence="1 2">CCMA-1212</strain>
    </source>
</reference>
<accession>A0ABY2GX18</accession>
<name>A0ABY2GX18_9HYPO</name>
<dbReference type="EMBL" id="PPTA01000011">
    <property type="protein sequence ID" value="TFB00244.1"/>
    <property type="molecule type" value="Genomic_DNA"/>
</dbReference>